<dbReference type="STRING" id="1249627.D779_4023"/>
<protein>
    <submittedName>
        <fullName evidence="2">Uncharacterized protein</fullName>
    </submittedName>
</protein>
<evidence type="ECO:0000313" key="3">
    <source>
        <dbReference type="Proteomes" id="UP000019460"/>
    </source>
</evidence>
<dbReference type="AlphaFoldDB" id="W9VQC6"/>
<dbReference type="OrthoDB" id="9954005at2"/>
<accession>W9VQC6</accession>
<dbReference type="Proteomes" id="UP000019460">
    <property type="component" value="Unassembled WGS sequence"/>
</dbReference>
<reference evidence="2 3" key="1">
    <citation type="submission" date="2012-11" db="EMBL/GenBank/DDBJ databases">
        <title>Genome assembly of Thiorhodococcus sp. AK35.</title>
        <authorList>
            <person name="Nupur N."/>
            <person name="Khatri I."/>
            <person name="Subramanian S."/>
            <person name="Pinnaka A."/>
        </authorList>
    </citation>
    <scope>NUCLEOTIDE SEQUENCE [LARGE SCALE GENOMIC DNA]</scope>
    <source>
        <strain evidence="2 3">AK35</strain>
    </source>
</reference>
<feature type="compositionally biased region" description="Basic and acidic residues" evidence="1">
    <location>
        <begin position="67"/>
        <end position="82"/>
    </location>
</feature>
<comment type="caution">
    <text evidence="2">The sequence shown here is derived from an EMBL/GenBank/DDBJ whole genome shotgun (WGS) entry which is preliminary data.</text>
</comment>
<gene>
    <name evidence="2" type="ORF">D779_4023</name>
</gene>
<proteinExistence type="predicted"/>
<feature type="region of interest" description="Disordered" evidence="1">
    <location>
        <begin position="45"/>
        <end position="87"/>
    </location>
</feature>
<evidence type="ECO:0000313" key="2">
    <source>
        <dbReference type="EMBL" id="EXJ12655.1"/>
    </source>
</evidence>
<keyword evidence="3" id="KW-1185">Reference proteome</keyword>
<evidence type="ECO:0000256" key="1">
    <source>
        <dbReference type="SAM" id="MobiDB-lite"/>
    </source>
</evidence>
<dbReference type="RefSeq" id="WP_157726475.1">
    <property type="nucleotide sequence ID" value="NZ_AONC01000084.1"/>
</dbReference>
<sequence>MQTEGALAHHHELLTAELGVWRPPPRQHLLERQKASRLAAAEWIGEPPGDQRRRWITGDPTRHRRPDRPAEIARTGPSERIESLPLSPTLELPASRLRRKRRGLESLITELPSAVEKDPHDSNAP</sequence>
<name>W9VQC6_9GAMM</name>
<organism evidence="2 3">
    <name type="scientific">Imhoffiella purpurea</name>
    <dbReference type="NCBI Taxonomy" id="1249627"/>
    <lineage>
        <taxon>Bacteria</taxon>
        <taxon>Pseudomonadati</taxon>
        <taxon>Pseudomonadota</taxon>
        <taxon>Gammaproteobacteria</taxon>
        <taxon>Chromatiales</taxon>
        <taxon>Chromatiaceae</taxon>
        <taxon>Imhoffiella</taxon>
    </lineage>
</organism>
<dbReference type="EMBL" id="AONC01000084">
    <property type="protein sequence ID" value="EXJ12655.1"/>
    <property type="molecule type" value="Genomic_DNA"/>
</dbReference>